<evidence type="ECO:0000313" key="2">
    <source>
        <dbReference type="Proteomes" id="UP000516148"/>
    </source>
</evidence>
<dbReference type="Proteomes" id="UP000516148">
    <property type="component" value="Chromosome"/>
</dbReference>
<dbReference type="KEGG" id="spap:H3Z74_19345"/>
<dbReference type="InterPro" id="IPR036388">
    <property type="entry name" value="WH-like_DNA-bd_sf"/>
</dbReference>
<proteinExistence type="predicted"/>
<gene>
    <name evidence="1" type="ORF">H3Z74_19345</name>
</gene>
<dbReference type="SUPFAM" id="SSF46785">
    <property type="entry name" value="Winged helix' DNA-binding domain"/>
    <property type="match status" value="1"/>
</dbReference>
<organism evidence="1 2">
    <name type="scientific">Sphingomonas alpina</name>
    <dbReference type="NCBI Taxonomy" id="653931"/>
    <lineage>
        <taxon>Bacteria</taxon>
        <taxon>Pseudomonadati</taxon>
        <taxon>Pseudomonadota</taxon>
        <taxon>Alphaproteobacteria</taxon>
        <taxon>Sphingomonadales</taxon>
        <taxon>Sphingomonadaceae</taxon>
        <taxon>Sphingomonas</taxon>
    </lineage>
</organism>
<dbReference type="AlphaFoldDB" id="A0A7H0LGP5"/>
<dbReference type="EMBL" id="CP061038">
    <property type="protein sequence ID" value="QNQ08848.1"/>
    <property type="molecule type" value="Genomic_DNA"/>
</dbReference>
<dbReference type="Gene3D" id="1.10.10.10">
    <property type="entry name" value="Winged helix-like DNA-binding domain superfamily/Winged helix DNA-binding domain"/>
    <property type="match status" value="1"/>
</dbReference>
<name>A0A7H0LGP5_9SPHN</name>
<dbReference type="RefSeq" id="WP_187761175.1">
    <property type="nucleotide sequence ID" value="NZ_CP061038.1"/>
</dbReference>
<dbReference type="InterPro" id="IPR036390">
    <property type="entry name" value="WH_DNA-bd_sf"/>
</dbReference>
<evidence type="ECO:0000313" key="1">
    <source>
        <dbReference type="EMBL" id="QNQ08848.1"/>
    </source>
</evidence>
<protein>
    <submittedName>
        <fullName evidence="1">Transcriptional regulator</fullName>
    </submittedName>
</protein>
<sequence>MSLQPKEVKGFRSYARAPARMAKKPPIAALIDEEDDEVLADDELLQRAKSLYSARRRRAKAFAAHSIVFHEPPWDMLLDLYVARRERRMVSATSACIAADVPTTSGLRWISTLRQRGLVDLSADPTDGRRTIVCLSDSATETMERYLESI</sequence>
<reference evidence="1 2" key="1">
    <citation type="submission" date="2020-09" db="EMBL/GenBank/DDBJ databases">
        <title>Sphingomonas sp., a new species isolated from pork steak.</title>
        <authorList>
            <person name="Heidler von Heilborn D."/>
        </authorList>
    </citation>
    <scope>NUCLEOTIDE SEQUENCE [LARGE SCALE GENOMIC DNA]</scope>
    <source>
        <strain evidence="2">S8-3T</strain>
    </source>
</reference>
<keyword evidence="2" id="KW-1185">Reference proteome</keyword>
<accession>A0A7H0LGP5</accession>